<sequence>MQEDHKESPKLPSRKTIISAQEQEEGNTWNHCYDCLPYVHRSCCSNILAPSRTQIQKLRNTHLTNYIQGIYMPYLEHSSRRIRYNKKPELMLYVRCP</sequence>
<organism evidence="1 2">
    <name type="scientific">Trichostrongylus colubriformis</name>
    <name type="common">Black scour worm</name>
    <dbReference type="NCBI Taxonomy" id="6319"/>
    <lineage>
        <taxon>Eukaryota</taxon>
        <taxon>Metazoa</taxon>
        <taxon>Ecdysozoa</taxon>
        <taxon>Nematoda</taxon>
        <taxon>Chromadorea</taxon>
        <taxon>Rhabditida</taxon>
        <taxon>Rhabditina</taxon>
        <taxon>Rhabditomorpha</taxon>
        <taxon>Strongyloidea</taxon>
        <taxon>Trichostrongylidae</taxon>
        <taxon>Trichostrongylus</taxon>
    </lineage>
</organism>
<proteinExistence type="predicted"/>
<reference evidence="1 2" key="1">
    <citation type="submission" date="2019-10" db="EMBL/GenBank/DDBJ databases">
        <title>Assembly and Annotation for the nematode Trichostrongylus colubriformis.</title>
        <authorList>
            <person name="Martin J."/>
        </authorList>
    </citation>
    <scope>NUCLEOTIDE SEQUENCE [LARGE SCALE GENOMIC DNA]</scope>
    <source>
        <strain evidence="1">G859</strain>
        <tissue evidence="1">Whole worm</tissue>
    </source>
</reference>
<dbReference type="Proteomes" id="UP001331761">
    <property type="component" value="Unassembled WGS sequence"/>
</dbReference>
<name>A0AAN8FRP0_TRICO</name>
<evidence type="ECO:0000313" key="1">
    <source>
        <dbReference type="EMBL" id="KAK5985296.1"/>
    </source>
</evidence>
<dbReference type="AlphaFoldDB" id="A0AAN8FRP0"/>
<protein>
    <submittedName>
        <fullName evidence="1">Uncharacterized protein</fullName>
    </submittedName>
</protein>
<dbReference type="EMBL" id="WIXE01001904">
    <property type="protein sequence ID" value="KAK5985296.1"/>
    <property type="molecule type" value="Genomic_DNA"/>
</dbReference>
<evidence type="ECO:0000313" key="2">
    <source>
        <dbReference type="Proteomes" id="UP001331761"/>
    </source>
</evidence>
<keyword evidence="2" id="KW-1185">Reference proteome</keyword>
<comment type="caution">
    <text evidence="1">The sequence shown here is derived from an EMBL/GenBank/DDBJ whole genome shotgun (WGS) entry which is preliminary data.</text>
</comment>
<gene>
    <name evidence="1" type="ORF">GCK32_010464</name>
</gene>
<accession>A0AAN8FRP0</accession>